<accession>A0A8J5M7P9</accession>
<dbReference type="EMBL" id="JAENGY010000126">
    <property type="protein sequence ID" value="KAG6972753.1"/>
    <property type="molecule type" value="Genomic_DNA"/>
</dbReference>
<evidence type="ECO:0000313" key="2">
    <source>
        <dbReference type="EMBL" id="KAG6972753.1"/>
    </source>
</evidence>
<keyword evidence="3" id="KW-1185">Reference proteome</keyword>
<name>A0A8J5M7P9_9STRA</name>
<reference evidence="2" key="1">
    <citation type="submission" date="2021-01" db="EMBL/GenBank/DDBJ databases">
        <title>Phytophthora aleatoria, a newly-described species from Pinus radiata is distinct from Phytophthora cactorum isolates based on comparative genomics.</title>
        <authorList>
            <person name="Mcdougal R."/>
            <person name="Panda P."/>
            <person name="Williams N."/>
            <person name="Studholme D.J."/>
        </authorList>
    </citation>
    <scope>NUCLEOTIDE SEQUENCE</scope>
    <source>
        <strain evidence="2">NZFS 4037</strain>
    </source>
</reference>
<protein>
    <submittedName>
        <fullName evidence="2">Uncharacterized protein</fullName>
    </submittedName>
</protein>
<proteinExistence type="predicted"/>
<comment type="caution">
    <text evidence="2">The sequence shown here is derived from an EMBL/GenBank/DDBJ whole genome shotgun (WGS) entry which is preliminary data.</text>
</comment>
<dbReference type="Proteomes" id="UP000709295">
    <property type="component" value="Unassembled WGS sequence"/>
</dbReference>
<evidence type="ECO:0000256" key="1">
    <source>
        <dbReference type="SAM" id="MobiDB-lite"/>
    </source>
</evidence>
<feature type="compositionally biased region" description="Polar residues" evidence="1">
    <location>
        <begin position="222"/>
        <end position="235"/>
    </location>
</feature>
<feature type="region of interest" description="Disordered" evidence="1">
    <location>
        <begin position="197"/>
        <end position="273"/>
    </location>
</feature>
<organism evidence="2 3">
    <name type="scientific">Phytophthora aleatoria</name>
    <dbReference type="NCBI Taxonomy" id="2496075"/>
    <lineage>
        <taxon>Eukaryota</taxon>
        <taxon>Sar</taxon>
        <taxon>Stramenopiles</taxon>
        <taxon>Oomycota</taxon>
        <taxon>Peronosporomycetes</taxon>
        <taxon>Peronosporales</taxon>
        <taxon>Peronosporaceae</taxon>
        <taxon>Phytophthora</taxon>
    </lineage>
</organism>
<dbReference type="AlphaFoldDB" id="A0A8J5M7P9"/>
<evidence type="ECO:0000313" key="3">
    <source>
        <dbReference type="Proteomes" id="UP000709295"/>
    </source>
</evidence>
<gene>
    <name evidence="2" type="ORF">JG688_00003862</name>
</gene>
<sequence>MIGGAVNDNGDDLEQVAAAHRSLEIPVITTVKEALQWIAKPDAEKTGWIDLSMTRFTKRKFKRGWFLNLVDAKRARNFGATKTALESLPFSLKKKYMVSLALYLVPFNSKNDLRGPEVPFIEGSILRCVRIPKGNVSGLHRITELAAAADGVGRVCGLVQNKVEPASLSTGTAQGSLLNAAATADGIDINSETTAVVPPVSESSEALPAECKPKKKPRQRNLLPSLQEPTTTIKAQKTKKSGRATPQSETRPFPYHRIPLRQKGNAPLMTSKPSVAKTLTDCNSSQTCKH</sequence>